<dbReference type="InterPro" id="IPR013740">
    <property type="entry name" value="Redoxin"/>
</dbReference>
<evidence type="ECO:0000256" key="1">
    <source>
        <dbReference type="SAM" id="SignalP"/>
    </source>
</evidence>
<dbReference type="EMBL" id="CP002349">
    <property type="protein sequence ID" value="ADR22337.1"/>
    <property type="molecule type" value="Genomic_DNA"/>
</dbReference>
<feature type="signal peptide" evidence="1">
    <location>
        <begin position="1"/>
        <end position="24"/>
    </location>
</feature>
<dbReference type="SUPFAM" id="SSF52833">
    <property type="entry name" value="Thioredoxin-like"/>
    <property type="match status" value="1"/>
</dbReference>
<dbReference type="InterPro" id="IPR050553">
    <property type="entry name" value="Thioredoxin_ResA/DsbE_sf"/>
</dbReference>
<dbReference type="RefSeq" id="WP_013454480.1">
    <property type="nucleotide sequence ID" value="NC_014759.1"/>
</dbReference>
<gene>
    <name evidence="3" type="ordered locus">Ftrac_2359</name>
</gene>
<name>E4TLN3_MARTH</name>
<dbReference type="CDD" id="cd02966">
    <property type="entry name" value="TlpA_like_family"/>
    <property type="match status" value="1"/>
</dbReference>
<dbReference type="Pfam" id="PF08534">
    <property type="entry name" value="Redoxin"/>
    <property type="match status" value="1"/>
</dbReference>
<dbReference type="InterPro" id="IPR036249">
    <property type="entry name" value="Thioredoxin-like_sf"/>
</dbReference>
<dbReference type="PROSITE" id="PS51352">
    <property type="entry name" value="THIOREDOXIN_2"/>
    <property type="match status" value="1"/>
</dbReference>
<dbReference type="eggNOG" id="COG0526">
    <property type="taxonomic scope" value="Bacteria"/>
</dbReference>
<dbReference type="Gene3D" id="3.40.30.10">
    <property type="entry name" value="Glutaredoxin"/>
    <property type="match status" value="1"/>
</dbReference>
<dbReference type="GO" id="GO:0016491">
    <property type="term" value="F:oxidoreductase activity"/>
    <property type="evidence" value="ECO:0007669"/>
    <property type="project" value="InterPro"/>
</dbReference>
<reference evidence="3 4" key="1">
    <citation type="journal article" date="2011" name="Stand. Genomic Sci.">
        <title>Complete genome sequence of Marivirga tractuosa type strain (H-43).</title>
        <authorList>
            <person name="Pagani I."/>
            <person name="Chertkov O."/>
            <person name="Lapidus A."/>
            <person name="Lucas S."/>
            <person name="Del Rio T.G."/>
            <person name="Tice H."/>
            <person name="Copeland A."/>
            <person name="Cheng J.F."/>
            <person name="Nolan M."/>
            <person name="Saunders E."/>
            <person name="Pitluck S."/>
            <person name="Held B."/>
            <person name="Goodwin L."/>
            <person name="Liolios K."/>
            <person name="Ovchinikova G."/>
            <person name="Ivanova N."/>
            <person name="Mavromatis K."/>
            <person name="Pati A."/>
            <person name="Chen A."/>
            <person name="Palaniappan K."/>
            <person name="Land M."/>
            <person name="Hauser L."/>
            <person name="Jeffries C.D."/>
            <person name="Detter J.C."/>
            <person name="Han C."/>
            <person name="Tapia R."/>
            <person name="Ngatchou-Djao O.D."/>
            <person name="Rohde M."/>
            <person name="Goker M."/>
            <person name="Spring S."/>
            <person name="Sikorski J."/>
            <person name="Woyke T."/>
            <person name="Bristow J."/>
            <person name="Eisen J.A."/>
            <person name="Markowitz V."/>
            <person name="Hugenholtz P."/>
            <person name="Klenk H.P."/>
            <person name="Kyrpides N.C."/>
        </authorList>
    </citation>
    <scope>NUCLEOTIDE SEQUENCE [LARGE SCALE GENOMIC DNA]</scope>
    <source>
        <strain evidence="4">ATCC 23168 / DSM 4126 / NBRC 15989 / NCIMB 1408 / VKM B-1430 / H-43</strain>
    </source>
</reference>
<evidence type="ECO:0000259" key="2">
    <source>
        <dbReference type="PROSITE" id="PS51352"/>
    </source>
</evidence>
<keyword evidence="1" id="KW-0732">Signal</keyword>
<dbReference type="HOGENOM" id="CLU_602491_0_0_10"/>
<evidence type="ECO:0000313" key="4">
    <source>
        <dbReference type="Proteomes" id="UP000008720"/>
    </source>
</evidence>
<dbReference type="PROSITE" id="PS51257">
    <property type="entry name" value="PROKAR_LIPOPROTEIN"/>
    <property type="match status" value="1"/>
</dbReference>
<dbReference type="InterPro" id="IPR013766">
    <property type="entry name" value="Thioredoxin_domain"/>
</dbReference>
<dbReference type="STRING" id="643867.Ftrac_2359"/>
<dbReference type="PANTHER" id="PTHR42852:SF17">
    <property type="entry name" value="THIOREDOXIN-LIKE PROTEIN HI_1115"/>
    <property type="match status" value="1"/>
</dbReference>
<organism evidence="3 4">
    <name type="scientific">Marivirga tractuosa (strain ATCC 23168 / DSM 4126 / NBRC 15989 / NCIMB 1408 / VKM B-1430 / H-43)</name>
    <name type="common">Microscilla tractuosa</name>
    <name type="synonym">Flexibacter tractuosus</name>
    <dbReference type="NCBI Taxonomy" id="643867"/>
    <lineage>
        <taxon>Bacteria</taxon>
        <taxon>Pseudomonadati</taxon>
        <taxon>Bacteroidota</taxon>
        <taxon>Cytophagia</taxon>
        <taxon>Cytophagales</taxon>
        <taxon>Marivirgaceae</taxon>
        <taxon>Marivirga</taxon>
    </lineage>
</organism>
<keyword evidence="4" id="KW-1185">Reference proteome</keyword>
<sequence>MNHSHLKYLLVLILSLLIACNSQTKVDGFKLNGKSNLQIENKTSEAVTIAIENWYLLPWHVQEIDTTISAGQALDFQIITQGKIYFDLKVDGQSHKVFSKPNANAQNKLLLSDNGNLEFQGTLKSVNQFLKQKFSTTGSDWKARVSYTHGDISFVNLIKVNDSITALHQQYLTKHENELPDWYVEFEEKRLQYLNAHWKLNSLMYRVRMMNMSDSLPPNFLENTVGTLSINDAEMLGNNRYMNFLSDYLAFLGDPLYQSPKPSSLAEWIKFYEDGFDIAKKELEGEVRDTYLAFSLGNILERRAYLFQTEWIKKINDPKLQEYVKDLMKANPILPKGAKTPYFFLADSAGNEYKSSDFKGKILLINFWATWCKPCIKEFPEENKLAEKYKDQPVEIVNICIDSEEEKWKSYLKKYNLKTTNLYANGNWNDKLQKDFGIQGLPHSTLIDWNGIVVKNKCRRASENIDLVIDELLKEKAKID</sequence>
<dbReference type="PANTHER" id="PTHR42852">
    <property type="entry name" value="THIOL:DISULFIDE INTERCHANGE PROTEIN DSBE"/>
    <property type="match status" value="1"/>
</dbReference>
<feature type="domain" description="Thioredoxin" evidence="2">
    <location>
        <begin position="334"/>
        <end position="474"/>
    </location>
</feature>
<dbReference type="Proteomes" id="UP000008720">
    <property type="component" value="Chromosome"/>
</dbReference>
<evidence type="ECO:0000313" key="3">
    <source>
        <dbReference type="EMBL" id="ADR22337.1"/>
    </source>
</evidence>
<accession>E4TLN3</accession>
<dbReference type="KEGG" id="mtt:Ftrac_2359"/>
<feature type="chain" id="PRO_5005673801" evidence="1">
    <location>
        <begin position="25"/>
        <end position="480"/>
    </location>
</feature>
<protein>
    <submittedName>
        <fullName evidence="3">Redoxin domain protein</fullName>
    </submittedName>
</protein>
<dbReference type="AlphaFoldDB" id="E4TLN3"/>
<proteinExistence type="predicted"/>
<dbReference type="OrthoDB" id="6399635at2"/>